<keyword evidence="2" id="KW-0560">Oxidoreductase</keyword>
<accession>A0A918AD80</accession>
<dbReference type="GO" id="GO:0016491">
    <property type="term" value="F:oxidoreductase activity"/>
    <property type="evidence" value="ECO:0007669"/>
    <property type="project" value="UniProtKB-KW"/>
</dbReference>
<dbReference type="EMBL" id="BMNK01000017">
    <property type="protein sequence ID" value="GGP15090.1"/>
    <property type="molecule type" value="Genomic_DNA"/>
</dbReference>
<dbReference type="PANTHER" id="PTHR43401">
    <property type="entry name" value="L-THREONINE 3-DEHYDROGENASE"/>
    <property type="match status" value="1"/>
</dbReference>
<evidence type="ECO:0000259" key="5">
    <source>
        <dbReference type="Pfam" id="PF08240"/>
    </source>
</evidence>
<dbReference type="InterPro" id="IPR050129">
    <property type="entry name" value="Zn_alcohol_dh"/>
</dbReference>
<comment type="cofactor">
    <cofactor evidence="1">
        <name>Zn(2+)</name>
        <dbReference type="ChEBI" id="CHEBI:29105"/>
    </cofactor>
</comment>
<dbReference type="PANTHER" id="PTHR43401:SF2">
    <property type="entry name" value="L-THREONINE 3-DEHYDROGENASE"/>
    <property type="match status" value="1"/>
</dbReference>
<evidence type="ECO:0000259" key="4">
    <source>
        <dbReference type="Pfam" id="PF00107"/>
    </source>
</evidence>
<protein>
    <submittedName>
        <fullName evidence="6">Dehydrogenase</fullName>
    </submittedName>
</protein>
<evidence type="ECO:0000313" key="7">
    <source>
        <dbReference type="Proteomes" id="UP000660745"/>
    </source>
</evidence>
<dbReference type="InterPro" id="IPR013154">
    <property type="entry name" value="ADH-like_N"/>
</dbReference>
<dbReference type="Gene3D" id="3.40.50.720">
    <property type="entry name" value="NAD(P)-binding Rossmann-like Domain"/>
    <property type="match status" value="1"/>
</dbReference>
<evidence type="ECO:0000256" key="2">
    <source>
        <dbReference type="ARBA" id="ARBA00023002"/>
    </source>
</evidence>
<dbReference type="Pfam" id="PF08240">
    <property type="entry name" value="ADH_N"/>
    <property type="match status" value="1"/>
</dbReference>
<evidence type="ECO:0000313" key="6">
    <source>
        <dbReference type="EMBL" id="GGP15090.1"/>
    </source>
</evidence>
<dbReference type="SUPFAM" id="SSF51735">
    <property type="entry name" value="NAD(P)-binding Rossmann-fold domains"/>
    <property type="match status" value="1"/>
</dbReference>
<dbReference type="RefSeq" id="WP_189143340.1">
    <property type="nucleotide sequence ID" value="NZ_BMNK01000017.1"/>
</dbReference>
<reference evidence="6" key="1">
    <citation type="journal article" date="2014" name="Int. J. Syst. Evol. Microbiol.">
        <title>Complete genome sequence of Corynebacterium casei LMG S-19264T (=DSM 44701T), isolated from a smear-ripened cheese.</title>
        <authorList>
            <consortium name="US DOE Joint Genome Institute (JGI-PGF)"/>
            <person name="Walter F."/>
            <person name="Albersmeier A."/>
            <person name="Kalinowski J."/>
            <person name="Ruckert C."/>
        </authorList>
    </citation>
    <scope>NUCLEOTIDE SEQUENCE</scope>
    <source>
        <strain evidence="6">CGMCC 4.7430</strain>
    </source>
</reference>
<dbReference type="AlphaFoldDB" id="A0A918AD80"/>
<dbReference type="Pfam" id="PF00107">
    <property type="entry name" value="ADH_zinc_N"/>
    <property type="match status" value="1"/>
</dbReference>
<feature type="region of interest" description="Disordered" evidence="3">
    <location>
        <begin position="365"/>
        <end position="388"/>
    </location>
</feature>
<dbReference type="InterPro" id="IPR036291">
    <property type="entry name" value="NAD(P)-bd_dom_sf"/>
</dbReference>
<name>A0A918AD80_9ACTN</name>
<feature type="domain" description="Alcohol dehydrogenase-like N-terminal" evidence="5">
    <location>
        <begin position="35"/>
        <end position="140"/>
    </location>
</feature>
<reference evidence="6" key="2">
    <citation type="submission" date="2020-09" db="EMBL/GenBank/DDBJ databases">
        <authorList>
            <person name="Sun Q."/>
            <person name="Zhou Y."/>
        </authorList>
    </citation>
    <scope>NUCLEOTIDE SEQUENCE</scope>
    <source>
        <strain evidence="6">CGMCC 4.7430</strain>
    </source>
</reference>
<feature type="domain" description="Alcohol dehydrogenase-like C-terminal" evidence="4">
    <location>
        <begin position="180"/>
        <end position="305"/>
    </location>
</feature>
<evidence type="ECO:0000256" key="3">
    <source>
        <dbReference type="SAM" id="MobiDB-lite"/>
    </source>
</evidence>
<keyword evidence="7" id="KW-1185">Reference proteome</keyword>
<comment type="caution">
    <text evidence="6">The sequence shown here is derived from an EMBL/GenBank/DDBJ whole genome shotgun (WGS) entry which is preliminary data.</text>
</comment>
<evidence type="ECO:0000256" key="1">
    <source>
        <dbReference type="ARBA" id="ARBA00001947"/>
    </source>
</evidence>
<dbReference type="InterPro" id="IPR011032">
    <property type="entry name" value="GroES-like_sf"/>
</dbReference>
<dbReference type="InterPro" id="IPR013149">
    <property type="entry name" value="ADH-like_C"/>
</dbReference>
<proteinExistence type="predicted"/>
<gene>
    <name evidence="6" type="ORF">GCM10012278_73480</name>
</gene>
<dbReference type="Gene3D" id="3.90.180.10">
    <property type="entry name" value="Medium-chain alcohol dehydrogenases, catalytic domain"/>
    <property type="match status" value="1"/>
</dbReference>
<dbReference type="SUPFAM" id="SSF50129">
    <property type="entry name" value="GroES-like"/>
    <property type="match status" value="1"/>
</dbReference>
<organism evidence="6 7">
    <name type="scientific">Nonomuraea glycinis</name>
    <dbReference type="NCBI Taxonomy" id="2047744"/>
    <lineage>
        <taxon>Bacteria</taxon>
        <taxon>Bacillati</taxon>
        <taxon>Actinomycetota</taxon>
        <taxon>Actinomycetes</taxon>
        <taxon>Streptosporangiales</taxon>
        <taxon>Streptosporangiaceae</taxon>
        <taxon>Nonomuraea</taxon>
    </lineage>
</organism>
<sequence>MATNAVTRNATMRAAVWTAPGRVDVRDVPYPHVPDGWLLLRVEYGGICGTDLAIVAGRHPRATAPLVIGHEIVGTVERTGPDGPPAGTRAVVEPLIACGRCRACRDQAAHVCRELELFGIDAAGGLADYMAVPADRVVPVRPGVPVRRAAWAEPLAVAVHSVAQARMRGGESVLVFGAGPIGILVALVAREAGAARIVIAEPKASRRRAAAACGFETVPDGVDPATWFRSTNASEGADIVFDTAGHRDVARVLPASARETGTIVLVAVYPDPVALDLRALCFGEQRLLGSRVYTRDDLTEAVALLPDDPLGLDRLPVAVFPLDEAAAAFHAARADDAPMKVLIEIADPSAVAEVADRCLTGGEVAGPATGEGAPEVDLFGTPRGRTIS</sequence>
<dbReference type="Proteomes" id="UP000660745">
    <property type="component" value="Unassembled WGS sequence"/>
</dbReference>